<organism evidence="3 4">
    <name type="scientific">Gonapodya prolifera (strain JEL478)</name>
    <name type="common">Monoblepharis prolifera</name>
    <dbReference type="NCBI Taxonomy" id="1344416"/>
    <lineage>
        <taxon>Eukaryota</taxon>
        <taxon>Fungi</taxon>
        <taxon>Fungi incertae sedis</taxon>
        <taxon>Chytridiomycota</taxon>
        <taxon>Chytridiomycota incertae sedis</taxon>
        <taxon>Monoblepharidomycetes</taxon>
        <taxon>Monoblepharidales</taxon>
        <taxon>Gonapodyaceae</taxon>
        <taxon>Gonapodya</taxon>
    </lineage>
</organism>
<evidence type="ECO:0000313" key="4">
    <source>
        <dbReference type="Proteomes" id="UP000070544"/>
    </source>
</evidence>
<dbReference type="GO" id="GO:0005524">
    <property type="term" value="F:ATP binding"/>
    <property type="evidence" value="ECO:0007669"/>
    <property type="project" value="InterPro"/>
</dbReference>
<dbReference type="GO" id="GO:0004672">
    <property type="term" value="F:protein kinase activity"/>
    <property type="evidence" value="ECO:0007669"/>
    <property type="project" value="InterPro"/>
</dbReference>
<proteinExistence type="predicted"/>
<dbReference type="Gene3D" id="1.10.510.10">
    <property type="entry name" value="Transferase(Phosphotransferase) domain 1"/>
    <property type="match status" value="1"/>
</dbReference>
<dbReference type="Pfam" id="PF00069">
    <property type="entry name" value="Pkinase"/>
    <property type="match status" value="1"/>
</dbReference>
<accession>A0A139AYS5</accession>
<dbReference type="Proteomes" id="UP000070544">
    <property type="component" value="Unassembled WGS sequence"/>
</dbReference>
<dbReference type="EMBL" id="KQ965732">
    <property type="protein sequence ID" value="KXS21912.1"/>
    <property type="molecule type" value="Genomic_DNA"/>
</dbReference>
<dbReference type="SMART" id="SM00220">
    <property type="entry name" value="S_TKc"/>
    <property type="match status" value="1"/>
</dbReference>
<dbReference type="PROSITE" id="PS50011">
    <property type="entry name" value="PROTEIN_KINASE_DOM"/>
    <property type="match status" value="1"/>
</dbReference>
<dbReference type="AlphaFoldDB" id="A0A139AYS5"/>
<dbReference type="InterPro" id="IPR011009">
    <property type="entry name" value="Kinase-like_dom_sf"/>
</dbReference>
<evidence type="ECO:0000259" key="2">
    <source>
        <dbReference type="PROSITE" id="PS50011"/>
    </source>
</evidence>
<feature type="chain" id="PRO_5007296523" description="Protein kinase domain-containing protein" evidence="1">
    <location>
        <begin position="23"/>
        <end position="455"/>
    </location>
</feature>
<dbReference type="SUPFAM" id="SSF56112">
    <property type="entry name" value="Protein kinase-like (PK-like)"/>
    <property type="match status" value="1"/>
</dbReference>
<keyword evidence="1" id="KW-0732">Signal</keyword>
<name>A0A139AYS5_GONPJ</name>
<dbReference type="InterPro" id="IPR000719">
    <property type="entry name" value="Prot_kinase_dom"/>
</dbReference>
<protein>
    <recommendedName>
        <fullName evidence="2">Protein kinase domain-containing protein</fullName>
    </recommendedName>
</protein>
<keyword evidence="4" id="KW-1185">Reference proteome</keyword>
<sequence>MWLFASSYSSVNVFSLLDLCAAAGVHYGERYASGPELLLTDLKMELRTKGMERRLTLFQESVVGTEANIAGDLYDDTRLVHLKSGLLLKARHVLPPQLVQGVVEVEDALGEGGYNLAWAARVKFADGQEREAVLRFSKFTRPEPSFPGQVNKSAFMYLPFDQEVFAEVLEVVNPRCGATPTAETTSERDTIPLMFAQPGEVSILREAQVLAKLDGASDFFVQMYGYYEVLDSISVMEGYPRRRSLLVLENLRADGYGTLAECLENGTIGNTRAARINTCFAMGSCVIALHDRGVTNGDPTLENQYVSRNERQPIKMFDFSSAQLLCGPKNLVALPRHQYRPPLLVFGQEQDRFLENSESVDIWVLGVNMYKSLVPQNDNLYPIMEARMNATAADPDLDRRVQHRLTKADLNNFDFKYKPTGFLGNFLRKSSEWIQGNAQGLGSGRARNFSRQDGT</sequence>
<evidence type="ECO:0000256" key="1">
    <source>
        <dbReference type="SAM" id="SignalP"/>
    </source>
</evidence>
<reference evidence="3 4" key="1">
    <citation type="journal article" date="2015" name="Genome Biol. Evol.">
        <title>Phylogenomic analyses indicate that early fungi evolved digesting cell walls of algal ancestors of land plants.</title>
        <authorList>
            <person name="Chang Y."/>
            <person name="Wang S."/>
            <person name="Sekimoto S."/>
            <person name="Aerts A.L."/>
            <person name="Choi C."/>
            <person name="Clum A."/>
            <person name="LaButti K.M."/>
            <person name="Lindquist E.A."/>
            <person name="Yee Ngan C."/>
            <person name="Ohm R.A."/>
            <person name="Salamov A.A."/>
            <person name="Grigoriev I.V."/>
            <person name="Spatafora J.W."/>
            <person name="Berbee M.L."/>
        </authorList>
    </citation>
    <scope>NUCLEOTIDE SEQUENCE [LARGE SCALE GENOMIC DNA]</scope>
    <source>
        <strain evidence="3 4">JEL478</strain>
    </source>
</reference>
<feature type="signal peptide" evidence="1">
    <location>
        <begin position="1"/>
        <end position="22"/>
    </location>
</feature>
<feature type="domain" description="Protein kinase" evidence="2">
    <location>
        <begin position="103"/>
        <end position="455"/>
    </location>
</feature>
<gene>
    <name evidence="3" type="ORF">M427DRAFT_51282</name>
</gene>
<evidence type="ECO:0000313" key="3">
    <source>
        <dbReference type="EMBL" id="KXS21912.1"/>
    </source>
</evidence>